<gene>
    <name evidence="2" type="ORF">B0T25DRAFT_147369</name>
</gene>
<feature type="compositionally biased region" description="Basic and acidic residues" evidence="1">
    <location>
        <begin position="74"/>
        <end position="87"/>
    </location>
</feature>
<comment type="caution">
    <text evidence="2">The sequence shown here is derived from an EMBL/GenBank/DDBJ whole genome shotgun (WGS) entry which is preliminary data.</text>
</comment>
<organism evidence="2 3">
    <name type="scientific">Lasiosphaeria hispida</name>
    <dbReference type="NCBI Taxonomy" id="260671"/>
    <lineage>
        <taxon>Eukaryota</taxon>
        <taxon>Fungi</taxon>
        <taxon>Dikarya</taxon>
        <taxon>Ascomycota</taxon>
        <taxon>Pezizomycotina</taxon>
        <taxon>Sordariomycetes</taxon>
        <taxon>Sordariomycetidae</taxon>
        <taxon>Sordariales</taxon>
        <taxon>Lasiosphaeriaceae</taxon>
        <taxon>Lasiosphaeria</taxon>
    </lineage>
</organism>
<evidence type="ECO:0008006" key="4">
    <source>
        <dbReference type="Google" id="ProtNLM"/>
    </source>
</evidence>
<evidence type="ECO:0000313" key="2">
    <source>
        <dbReference type="EMBL" id="KAK3357112.1"/>
    </source>
</evidence>
<feature type="compositionally biased region" description="Polar residues" evidence="1">
    <location>
        <begin position="1"/>
        <end position="11"/>
    </location>
</feature>
<feature type="region of interest" description="Disordered" evidence="1">
    <location>
        <begin position="419"/>
        <end position="443"/>
    </location>
</feature>
<dbReference type="Proteomes" id="UP001275084">
    <property type="component" value="Unassembled WGS sequence"/>
</dbReference>
<dbReference type="AlphaFoldDB" id="A0AAJ0HLJ5"/>
<name>A0AAJ0HLJ5_9PEZI</name>
<dbReference type="EMBL" id="JAUIQD010000003">
    <property type="protein sequence ID" value="KAK3357112.1"/>
    <property type="molecule type" value="Genomic_DNA"/>
</dbReference>
<evidence type="ECO:0000256" key="1">
    <source>
        <dbReference type="SAM" id="MobiDB-lite"/>
    </source>
</evidence>
<protein>
    <recommendedName>
        <fullName evidence="4">Regulator of chromosome condensation-like protein</fullName>
    </recommendedName>
</protein>
<feature type="region of interest" description="Disordered" evidence="1">
    <location>
        <begin position="1"/>
        <end position="41"/>
    </location>
</feature>
<sequence>MAQSGNRSQPPSLYRYRGADDERTTTTGTTGELSRAGELSSEELSRAVERFHRNIDLIRHNISIVSSDPSMSGSDRELRRRFNRDPEPPTEGRNANIFPPGLPPLRHRANMASGGPGSRGNRHREHVLERHRAVLENRAVHLANLDEDNRALDNANSHLRALLDLTNNPTMLPLVPPAMSPPLQAQDHTEDYRRIKRRKLDSDKIAPSFKGVRYGVFGQVEPGPLTMEIVSCDGGLYSDESSYVAENILRNDPSVYCTKGNRCNIVLRHHGATVFSLKELVIKAPGSNYSSPVREGMVFVSMNSDELLTRTAQYQIQYLPSRANPSGSLPTIHSIRYDEDAPRIRPRRSARERHLAGERLAVPHNLDDDDEDYRTAQIPIEFNVSPPPFSITTECSDDHSGDEAGHSVGYLRSYRRTPNRIGSLPFESDNSDDSGDPWAPSQTDWSDITRLRYSSGVRGDHPMTLEEAQEASQIATQEAVRAVGGELMTPLARFHIEKDKNKCTISFDPPVSGRFILLKMWSPHHDPSKNIDIQAVIAKGFAGPRYFPSVDLL</sequence>
<feature type="region of interest" description="Disordered" evidence="1">
    <location>
        <begin position="65"/>
        <end position="103"/>
    </location>
</feature>
<evidence type="ECO:0000313" key="3">
    <source>
        <dbReference type="Proteomes" id="UP001275084"/>
    </source>
</evidence>
<proteinExistence type="predicted"/>
<reference evidence="2" key="1">
    <citation type="journal article" date="2023" name="Mol. Phylogenet. Evol.">
        <title>Genome-scale phylogeny and comparative genomics of the fungal order Sordariales.</title>
        <authorList>
            <person name="Hensen N."/>
            <person name="Bonometti L."/>
            <person name="Westerberg I."/>
            <person name="Brannstrom I.O."/>
            <person name="Guillou S."/>
            <person name="Cros-Aarteil S."/>
            <person name="Calhoun S."/>
            <person name="Haridas S."/>
            <person name="Kuo A."/>
            <person name="Mondo S."/>
            <person name="Pangilinan J."/>
            <person name="Riley R."/>
            <person name="LaButti K."/>
            <person name="Andreopoulos B."/>
            <person name="Lipzen A."/>
            <person name="Chen C."/>
            <person name="Yan M."/>
            <person name="Daum C."/>
            <person name="Ng V."/>
            <person name="Clum A."/>
            <person name="Steindorff A."/>
            <person name="Ohm R.A."/>
            <person name="Martin F."/>
            <person name="Silar P."/>
            <person name="Natvig D.O."/>
            <person name="Lalanne C."/>
            <person name="Gautier V."/>
            <person name="Ament-Velasquez S.L."/>
            <person name="Kruys A."/>
            <person name="Hutchinson M.I."/>
            <person name="Powell A.J."/>
            <person name="Barry K."/>
            <person name="Miller A.N."/>
            <person name="Grigoriev I.V."/>
            <person name="Debuchy R."/>
            <person name="Gladieux P."/>
            <person name="Hiltunen Thoren M."/>
            <person name="Johannesson H."/>
        </authorList>
    </citation>
    <scope>NUCLEOTIDE SEQUENCE</scope>
    <source>
        <strain evidence="2">CBS 955.72</strain>
    </source>
</reference>
<keyword evidence="3" id="KW-1185">Reference proteome</keyword>
<accession>A0AAJ0HLJ5</accession>
<reference evidence="2" key="2">
    <citation type="submission" date="2023-06" db="EMBL/GenBank/DDBJ databases">
        <authorList>
            <consortium name="Lawrence Berkeley National Laboratory"/>
            <person name="Haridas S."/>
            <person name="Hensen N."/>
            <person name="Bonometti L."/>
            <person name="Westerberg I."/>
            <person name="Brannstrom I.O."/>
            <person name="Guillou S."/>
            <person name="Cros-Aarteil S."/>
            <person name="Calhoun S."/>
            <person name="Kuo A."/>
            <person name="Mondo S."/>
            <person name="Pangilinan J."/>
            <person name="Riley R."/>
            <person name="Labutti K."/>
            <person name="Andreopoulos B."/>
            <person name="Lipzen A."/>
            <person name="Chen C."/>
            <person name="Yanf M."/>
            <person name="Daum C."/>
            <person name="Ng V."/>
            <person name="Clum A."/>
            <person name="Steindorff A."/>
            <person name="Ohm R."/>
            <person name="Martin F."/>
            <person name="Silar P."/>
            <person name="Natvig D."/>
            <person name="Lalanne C."/>
            <person name="Gautier V."/>
            <person name="Ament-Velasquez S.L."/>
            <person name="Kruys A."/>
            <person name="Hutchinson M.I."/>
            <person name="Powell A.J."/>
            <person name="Barry K."/>
            <person name="Miller A.N."/>
            <person name="Grigoriev I.V."/>
            <person name="Debuchy R."/>
            <person name="Gladieux P."/>
            <person name="Thoren M.H."/>
            <person name="Johannesson H."/>
        </authorList>
    </citation>
    <scope>NUCLEOTIDE SEQUENCE</scope>
    <source>
        <strain evidence="2">CBS 955.72</strain>
    </source>
</reference>